<evidence type="ECO:0000313" key="3">
    <source>
        <dbReference type="EMBL" id="GAK61252.1"/>
    </source>
</evidence>
<keyword evidence="4" id="KW-1185">Reference proteome</keyword>
<dbReference type="GO" id="GO:0043165">
    <property type="term" value="P:Gram-negative-bacterium-type cell outer membrane assembly"/>
    <property type="evidence" value="ECO:0007669"/>
    <property type="project" value="InterPro"/>
</dbReference>
<keyword evidence="2" id="KW-1133">Transmembrane helix</keyword>
<gene>
    <name evidence="3" type="ORF">U27_01152</name>
</gene>
<dbReference type="EMBL" id="DF820478">
    <property type="protein sequence ID" value="GAK61252.1"/>
    <property type="molecule type" value="Genomic_DNA"/>
</dbReference>
<keyword evidence="2" id="KW-0472">Membrane</keyword>
<dbReference type="Gene3D" id="3.30.160.150">
    <property type="entry name" value="Lipoprotein like domain"/>
    <property type="match status" value="1"/>
</dbReference>
<proteinExistence type="predicted"/>
<feature type="coiled-coil region" evidence="1">
    <location>
        <begin position="155"/>
        <end position="186"/>
    </location>
</feature>
<feature type="transmembrane region" description="Helical" evidence="2">
    <location>
        <begin position="21"/>
        <end position="39"/>
    </location>
</feature>
<dbReference type="eggNOG" id="COG2980">
    <property type="taxonomic scope" value="Bacteria"/>
</dbReference>
<accession>A0A081C9J7</accession>
<evidence type="ECO:0000313" key="4">
    <source>
        <dbReference type="Proteomes" id="UP000030661"/>
    </source>
</evidence>
<dbReference type="PROSITE" id="PS51257">
    <property type="entry name" value="PROKAR_LIPOPROTEIN"/>
    <property type="match status" value="1"/>
</dbReference>
<dbReference type="STRING" id="1499967.U27_01152"/>
<dbReference type="InterPro" id="IPR007485">
    <property type="entry name" value="LPS_assembly_LptE"/>
</dbReference>
<organism evidence="3">
    <name type="scientific">Vecturithrix granuli</name>
    <dbReference type="NCBI Taxonomy" id="1499967"/>
    <lineage>
        <taxon>Bacteria</taxon>
        <taxon>Candidatus Moduliflexota</taxon>
        <taxon>Candidatus Vecturitrichia</taxon>
        <taxon>Candidatus Vecturitrichales</taxon>
        <taxon>Candidatus Vecturitrichaceae</taxon>
        <taxon>Candidatus Vecturithrix</taxon>
    </lineage>
</organism>
<reference evidence="3" key="1">
    <citation type="journal article" date="2015" name="PeerJ">
        <title>First genomic representation of candidate bacterial phylum KSB3 points to enhanced environmental sensing as a trigger of wastewater bulking.</title>
        <authorList>
            <person name="Sekiguchi Y."/>
            <person name="Ohashi A."/>
            <person name="Parks D.H."/>
            <person name="Yamauchi T."/>
            <person name="Tyson G.W."/>
            <person name="Hugenholtz P."/>
        </authorList>
    </citation>
    <scope>NUCLEOTIDE SEQUENCE [LARGE SCALE GENOMIC DNA]</scope>
</reference>
<evidence type="ECO:0000256" key="1">
    <source>
        <dbReference type="SAM" id="Coils"/>
    </source>
</evidence>
<protein>
    <recommendedName>
        <fullName evidence="5">Lipoprotein</fullName>
    </recommendedName>
</protein>
<name>A0A081C9J7_VECG1</name>
<dbReference type="Proteomes" id="UP000030661">
    <property type="component" value="Unassembled WGS sequence"/>
</dbReference>
<evidence type="ECO:0000256" key="2">
    <source>
        <dbReference type="SAM" id="Phobius"/>
    </source>
</evidence>
<dbReference type="HOGENOM" id="CLU_114082_0_3_0"/>
<dbReference type="AlphaFoldDB" id="A0A081C9J7"/>
<keyword evidence="2" id="KW-0812">Transmembrane</keyword>
<sequence length="188" mass="20842">MFQKNILLLHSSFYPMTVKNLMIFSVILLLISGCGYGLVGQGNLPDHIKTIAIPIFVNKTPEEGVEEVITQQVIEQFVKGGKVRLVSEGNADAVLKGTIKGYSANTVASYDENNEVASYKLYVTVDIELTDMVNGEILWQTQGLVEDQDFDGGPLVNITQETENEERALRELAEELAQRIRTLSTEGF</sequence>
<evidence type="ECO:0008006" key="5">
    <source>
        <dbReference type="Google" id="ProtNLM"/>
    </source>
</evidence>
<dbReference type="GO" id="GO:0019867">
    <property type="term" value="C:outer membrane"/>
    <property type="evidence" value="ECO:0007669"/>
    <property type="project" value="InterPro"/>
</dbReference>
<dbReference type="Pfam" id="PF04390">
    <property type="entry name" value="LptE"/>
    <property type="match status" value="1"/>
</dbReference>
<keyword evidence="1" id="KW-0175">Coiled coil</keyword>